<dbReference type="SMART" id="SM00342">
    <property type="entry name" value="HTH_ARAC"/>
    <property type="match status" value="1"/>
</dbReference>
<evidence type="ECO:0000259" key="4">
    <source>
        <dbReference type="PROSITE" id="PS01124"/>
    </source>
</evidence>
<keyword evidence="1" id="KW-0805">Transcription regulation</keyword>
<evidence type="ECO:0000256" key="1">
    <source>
        <dbReference type="ARBA" id="ARBA00023015"/>
    </source>
</evidence>
<comment type="caution">
    <text evidence="5">The sequence shown here is derived from an EMBL/GenBank/DDBJ whole genome shotgun (WGS) entry which is preliminary data.</text>
</comment>
<dbReference type="GO" id="GO:0003700">
    <property type="term" value="F:DNA-binding transcription factor activity"/>
    <property type="evidence" value="ECO:0007669"/>
    <property type="project" value="InterPro"/>
</dbReference>
<feature type="domain" description="HTH araC/xylS-type" evidence="4">
    <location>
        <begin position="160"/>
        <end position="261"/>
    </location>
</feature>
<dbReference type="GO" id="GO:0043565">
    <property type="term" value="F:sequence-specific DNA binding"/>
    <property type="evidence" value="ECO:0007669"/>
    <property type="project" value="InterPro"/>
</dbReference>
<reference evidence="5 6" key="1">
    <citation type="submission" date="2018-11" db="EMBL/GenBank/DDBJ databases">
        <title>Rufibacter latericius sp. nov., isolated from water in Baiyang Lake.</title>
        <authorList>
            <person name="Yang Y."/>
        </authorList>
    </citation>
    <scope>NUCLEOTIDE SEQUENCE [LARGE SCALE GENOMIC DNA]</scope>
    <source>
        <strain evidence="5 6">R-22-1c-1</strain>
    </source>
</reference>
<protein>
    <submittedName>
        <fullName evidence="5">AraC family transcriptional regulator</fullName>
    </submittedName>
</protein>
<gene>
    <name evidence="5" type="ORF">EFB08_19445</name>
</gene>
<dbReference type="RefSeq" id="WP_123128621.1">
    <property type="nucleotide sequence ID" value="NZ_RJJD01000015.1"/>
</dbReference>
<dbReference type="PROSITE" id="PS01124">
    <property type="entry name" value="HTH_ARAC_FAMILY_2"/>
    <property type="match status" value="1"/>
</dbReference>
<dbReference type="AlphaFoldDB" id="A0A3M9MDQ1"/>
<evidence type="ECO:0000313" key="5">
    <source>
        <dbReference type="EMBL" id="RNI23700.1"/>
    </source>
</evidence>
<dbReference type="InterPro" id="IPR018060">
    <property type="entry name" value="HTH_AraC"/>
</dbReference>
<organism evidence="5 6">
    <name type="scientific">Rufibacter latericius</name>
    <dbReference type="NCBI Taxonomy" id="2487040"/>
    <lineage>
        <taxon>Bacteria</taxon>
        <taxon>Pseudomonadati</taxon>
        <taxon>Bacteroidota</taxon>
        <taxon>Cytophagia</taxon>
        <taxon>Cytophagales</taxon>
        <taxon>Hymenobacteraceae</taxon>
        <taxon>Rufibacter</taxon>
    </lineage>
</organism>
<evidence type="ECO:0000256" key="3">
    <source>
        <dbReference type="ARBA" id="ARBA00023163"/>
    </source>
</evidence>
<dbReference type="InterPro" id="IPR009057">
    <property type="entry name" value="Homeodomain-like_sf"/>
</dbReference>
<dbReference type="PANTHER" id="PTHR46796:SF13">
    <property type="entry name" value="HTH-TYPE TRANSCRIPTIONAL ACTIVATOR RHAS"/>
    <property type="match status" value="1"/>
</dbReference>
<dbReference type="Gene3D" id="1.10.10.60">
    <property type="entry name" value="Homeodomain-like"/>
    <property type="match status" value="1"/>
</dbReference>
<name>A0A3M9MDQ1_9BACT</name>
<proteinExistence type="predicted"/>
<dbReference type="InterPro" id="IPR050204">
    <property type="entry name" value="AraC_XylS_family_regulators"/>
</dbReference>
<keyword evidence="3" id="KW-0804">Transcription</keyword>
<dbReference type="OrthoDB" id="635259at2"/>
<dbReference type="InterPro" id="IPR046532">
    <property type="entry name" value="DUF6597"/>
</dbReference>
<accession>A0A3M9MDQ1</accession>
<keyword evidence="2" id="KW-0238">DNA-binding</keyword>
<evidence type="ECO:0000256" key="2">
    <source>
        <dbReference type="ARBA" id="ARBA00023125"/>
    </source>
</evidence>
<dbReference type="Pfam" id="PF20240">
    <property type="entry name" value="DUF6597"/>
    <property type="match status" value="1"/>
</dbReference>
<sequence>MAVPTTFYQQLPPPPHLAEFVRYFWIAEGQEITAPYHFSSVANGCAQLTFHYKGSFLSPGTDQVVPEFYLHGPSNKPTEITTQENFGIIGVALYPYTASLLFHTSGQEVSNKVTVVQEVFGTGLRLLEEQIATSASHQERMALLTQFLAEHLLQNKRSYTPLIKLIKAEIDAGQLPDADKLYEQLYLSRRQFERRFKDLLGFNPREYTKIQRFRYSLQRYQQDPDQSFTQLALSSGYYDQAHFNRDFKEYSGVTPTSYFSEDTQAQGLQL</sequence>
<keyword evidence="6" id="KW-1185">Reference proteome</keyword>
<dbReference type="EMBL" id="RJJD01000015">
    <property type="protein sequence ID" value="RNI23700.1"/>
    <property type="molecule type" value="Genomic_DNA"/>
</dbReference>
<dbReference type="SUPFAM" id="SSF46689">
    <property type="entry name" value="Homeodomain-like"/>
    <property type="match status" value="1"/>
</dbReference>
<evidence type="ECO:0000313" key="6">
    <source>
        <dbReference type="Proteomes" id="UP000272117"/>
    </source>
</evidence>
<dbReference type="Pfam" id="PF12833">
    <property type="entry name" value="HTH_18"/>
    <property type="match status" value="1"/>
</dbReference>
<dbReference type="Proteomes" id="UP000272117">
    <property type="component" value="Unassembled WGS sequence"/>
</dbReference>
<dbReference type="PANTHER" id="PTHR46796">
    <property type="entry name" value="HTH-TYPE TRANSCRIPTIONAL ACTIVATOR RHAS-RELATED"/>
    <property type="match status" value="1"/>
</dbReference>